<dbReference type="Pfam" id="PF03009">
    <property type="entry name" value="GDPD"/>
    <property type="match status" value="1"/>
</dbReference>
<dbReference type="AlphaFoldDB" id="A0A6J4RL00"/>
<protein>
    <submittedName>
        <fullName evidence="2">Glycerophosphoryl diester phosphodiesterase</fullName>
        <ecNumber evidence="2">3.1.4.46</ecNumber>
    </submittedName>
</protein>
<accession>A0A6J4RL00</accession>
<keyword evidence="2" id="KW-0378">Hydrolase</keyword>
<dbReference type="InterPro" id="IPR030395">
    <property type="entry name" value="GP_PDE_dom"/>
</dbReference>
<dbReference type="PANTHER" id="PTHR46211">
    <property type="entry name" value="GLYCEROPHOSPHORYL DIESTER PHOSPHODIESTERASE"/>
    <property type="match status" value="1"/>
</dbReference>
<dbReference type="EMBL" id="CADCVT010000041">
    <property type="protein sequence ID" value="CAA9476539.1"/>
    <property type="molecule type" value="Genomic_DNA"/>
</dbReference>
<evidence type="ECO:0000313" key="2">
    <source>
        <dbReference type="EMBL" id="CAA9476539.1"/>
    </source>
</evidence>
<gene>
    <name evidence="2" type="ORF">AVDCRST_MAG85-365</name>
</gene>
<name>A0A6J4RL00_9ACTN</name>
<dbReference type="InterPro" id="IPR017946">
    <property type="entry name" value="PLC-like_Pdiesterase_TIM-brl"/>
</dbReference>
<reference evidence="2" key="1">
    <citation type="submission" date="2020-02" db="EMBL/GenBank/DDBJ databases">
        <authorList>
            <person name="Meier V. D."/>
        </authorList>
    </citation>
    <scope>NUCLEOTIDE SEQUENCE</scope>
    <source>
        <strain evidence="2">AVDCRST_MAG85</strain>
    </source>
</reference>
<dbReference type="GO" id="GO:0008889">
    <property type="term" value="F:glycerophosphodiester phosphodiesterase activity"/>
    <property type="evidence" value="ECO:0007669"/>
    <property type="project" value="UniProtKB-EC"/>
</dbReference>
<dbReference type="SUPFAM" id="SSF51695">
    <property type="entry name" value="PLC-like phosphodiesterases"/>
    <property type="match status" value="1"/>
</dbReference>
<proteinExistence type="predicted"/>
<dbReference type="CDD" id="cd08556">
    <property type="entry name" value="GDPD"/>
    <property type="match status" value="1"/>
</dbReference>
<evidence type="ECO:0000259" key="1">
    <source>
        <dbReference type="PROSITE" id="PS51704"/>
    </source>
</evidence>
<dbReference type="GO" id="GO:0006629">
    <property type="term" value="P:lipid metabolic process"/>
    <property type="evidence" value="ECO:0007669"/>
    <property type="project" value="InterPro"/>
</dbReference>
<dbReference type="Gene3D" id="3.20.20.190">
    <property type="entry name" value="Phosphatidylinositol (PI) phosphodiesterase"/>
    <property type="match status" value="1"/>
</dbReference>
<dbReference type="EC" id="3.1.4.46" evidence="2"/>
<feature type="domain" description="GP-PDE" evidence="1">
    <location>
        <begin position="1"/>
        <end position="223"/>
    </location>
</feature>
<organism evidence="2">
    <name type="scientific">uncultured Solirubrobacteraceae bacterium</name>
    <dbReference type="NCBI Taxonomy" id="1162706"/>
    <lineage>
        <taxon>Bacteria</taxon>
        <taxon>Bacillati</taxon>
        <taxon>Actinomycetota</taxon>
        <taxon>Thermoleophilia</taxon>
        <taxon>Solirubrobacterales</taxon>
        <taxon>Solirubrobacteraceae</taxon>
        <taxon>environmental samples</taxon>
    </lineage>
</organism>
<sequence>MAHKAGNTGDVLDAAMQAGVDMLEFDVLPERPDGSGELFLAHDYGDLAERRDTVMTLAEGLEKVCATGLDLNVDLKLPGYEDRVVAELRERGVVEQVLVSTMEEASLRRLRAESRDVRIGWSVPKVTRDPFRSPFTAVPAYGAVRVLRHTLPRRTERAIREGRVDAIMANHFVVTPDMVRRVLGAGGEIYVWTVDDAARIAAFERLGVTGVITNKPKLFYPTISQVAAE</sequence>
<dbReference type="PANTHER" id="PTHR46211:SF1">
    <property type="entry name" value="GLYCEROPHOSPHODIESTER PHOSPHODIESTERASE, CYTOPLASMIC"/>
    <property type="match status" value="1"/>
</dbReference>
<dbReference type="PROSITE" id="PS51704">
    <property type="entry name" value="GP_PDE"/>
    <property type="match status" value="1"/>
</dbReference>